<dbReference type="EMBL" id="UGXD01000002">
    <property type="protein sequence ID" value="SUG33738.1"/>
    <property type="molecule type" value="Genomic_DNA"/>
</dbReference>
<proteinExistence type="predicted"/>
<evidence type="ECO:0000313" key="3">
    <source>
        <dbReference type="Proteomes" id="UP000254762"/>
    </source>
</evidence>
<reference evidence="2 3" key="1">
    <citation type="submission" date="2018-06" db="EMBL/GenBank/DDBJ databases">
        <authorList>
            <consortium name="Pathogen Informatics"/>
            <person name="Doyle S."/>
        </authorList>
    </citation>
    <scope>NUCLEOTIDE SEQUENCE [LARGE SCALE GENOMIC DNA]</scope>
    <source>
        <strain evidence="2 3">NCTC7304</strain>
    </source>
</reference>
<feature type="region of interest" description="Disordered" evidence="1">
    <location>
        <begin position="56"/>
        <end position="81"/>
    </location>
</feature>
<accession>A0A379SXH2</accession>
<organism evidence="2 3">
    <name type="scientific">Salmonella enterica subsp. arizonae</name>
    <dbReference type="NCBI Taxonomy" id="59203"/>
    <lineage>
        <taxon>Bacteria</taxon>
        <taxon>Pseudomonadati</taxon>
        <taxon>Pseudomonadota</taxon>
        <taxon>Gammaproteobacteria</taxon>
        <taxon>Enterobacterales</taxon>
        <taxon>Enterobacteriaceae</taxon>
        <taxon>Salmonella</taxon>
    </lineage>
</organism>
<gene>
    <name evidence="2" type="ORF">NCTC7304_03230</name>
</gene>
<dbReference type="AlphaFoldDB" id="A0A379SXH2"/>
<dbReference type="Proteomes" id="UP000254762">
    <property type="component" value="Unassembled WGS sequence"/>
</dbReference>
<protein>
    <submittedName>
        <fullName evidence="2">Uncharacterized protein</fullName>
    </submittedName>
</protein>
<evidence type="ECO:0000256" key="1">
    <source>
        <dbReference type="SAM" id="MobiDB-lite"/>
    </source>
</evidence>
<feature type="compositionally biased region" description="Basic and acidic residues" evidence="1">
    <location>
        <begin position="56"/>
        <end position="71"/>
    </location>
</feature>
<name>A0A379SXH2_SALER</name>
<evidence type="ECO:0000313" key="2">
    <source>
        <dbReference type="EMBL" id="SUG33738.1"/>
    </source>
</evidence>
<sequence>MEYLARSVGVFADLHLERNVPDMVQTKRHQAALDETVNTKRHNRVLVSRPLRECLDSRTDRRPYERQHHTGENSGQTRNDRHEALACKEAQILRQFDAVEAVKHIRCDRAGDNTAKHPPCQRGVLRQSLQQVNAEPAVQPQPWFSP</sequence>